<evidence type="ECO:0000313" key="2">
    <source>
        <dbReference type="Proteomes" id="UP000717364"/>
    </source>
</evidence>
<protein>
    <submittedName>
        <fullName evidence="1">Uncharacterized protein</fullName>
    </submittedName>
</protein>
<dbReference type="RefSeq" id="WP_215610674.1">
    <property type="nucleotide sequence ID" value="NZ_JADOES010000052.1"/>
</dbReference>
<sequence>MPSSSQNAKQPNALALKQAANWQCSACGRLCRRHDELVDDFALRVGHDRDEIAAHPKRWTLHVTKLHTDVPIIVTQAKSRSPRKRLQGNSKVVLCGSCHRAYHNYRRWQQQQRQQQRQQERSGQLTLNDIRLPLTGLQLSLNEWGTPYEIVNPLPRQRRIRSPKASS</sequence>
<gene>
    <name evidence="1" type="ORF">IXB50_19485</name>
</gene>
<name>A0A947DKB1_9CYAN</name>
<reference evidence="1" key="1">
    <citation type="submission" date="2020-11" db="EMBL/GenBank/DDBJ databases">
        <authorList>
            <person name="Konstantinou D."/>
            <person name="Gkelis S."/>
            <person name="Popin R."/>
            <person name="Fewer D."/>
            <person name="Sivonen K."/>
        </authorList>
    </citation>
    <scope>NUCLEOTIDE SEQUENCE</scope>
    <source>
        <strain evidence="1">TAU-MAC 1115</strain>
    </source>
</reference>
<comment type="caution">
    <text evidence="1">The sequence shown here is derived from an EMBL/GenBank/DDBJ whole genome shotgun (WGS) entry which is preliminary data.</text>
</comment>
<dbReference type="AlphaFoldDB" id="A0A947DKB1"/>
<accession>A0A947DKB1</accession>
<keyword evidence="2" id="KW-1185">Reference proteome</keyword>
<reference evidence="1" key="2">
    <citation type="journal article" date="2021" name="Mar. Drugs">
        <title>Genome Reduction and Secondary Metabolism of the Marine Sponge-Associated Cyanobacterium Leptothoe.</title>
        <authorList>
            <person name="Konstantinou D."/>
            <person name="Popin R.V."/>
            <person name="Fewer D.P."/>
            <person name="Sivonen K."/>
            <person name="Gkelis S."/>
        </authorList>
    </citation>
    <scope>NUCLEOTIDE SEQUENCE</scope>
    <source>
        <strain evidence="1">TAU-MAC 1115</strain>
    </source>
</reference>
<dbReference type="Proteomes" id="UP000717364">
    <property type="component" value="Unassembled WGS sequence"/>
</dbReference>
<evidence type="ECO:0000313" key="1">
    <source>
        <dbReference type="EMBL" id="MBT9317609.1"/>
    </source>
</evidence>
<dbReference type="EMBL" id="JADOES010000052">
    <property type="protein sequence ID" value="MBT9317609.1"/>
    <property type="molecule type" value="Genomic_DNA"/>
</dbReference>
<organism evidence="1 2">
    <name type="scientific">Leptothoe spongobia TAU-MAC 1115</name>
    <dbReference type="NCBI Taxonomy" id="1967444"/>
    <lineage>
        <taxon>Bacteria</taxon>
        <taxon>Bacillati</taxon>
        <taxon>Cyanobacteriota</taxon>
        <taxon>Cyanophyceae</taxon>
        <taxon>Nodosilineales</taxon>
        <taxon>Cymatolegaceae</taxon>
        <taxon>Leptothoe</taxon>
        <taxon>Leptothoe spongobia</taxon>
    </lineage>
</organism>
<proteinExistence type="predicted"/>